<protein>
    <recommendedName>
        <fullName evidence="4">Secreted protein</fullName>
    </recommendedName>
</protein>
<keyword evidence="3" id="KW-1185">Reference proteome</keyword>
<reference evidence="2 3" key="1">
    <citation type="submission" date="2021-04" db="EMBL/GenBank/DDBJ databases">
        <authorList>
            <person name="Rakotoarivonina H."/>
        </authorList>
    </citation>
    <scope>NUCLEOTIDE SEQUENCE [LARGE SCALE GENOMIC DNA]</scope>
    <source>
        <strain evidence="2 3">XE</strain>
    </source>
</reference>
<name>A0ABN7S9W4_THEXY</name>
<feature type="region of interest" description="Disordered" evidence="1">
    <location>
        <begin position="41"/>
        <end position="109"/>
    </location>
</feature>
<sequence length="150" mass="15760">MRKPWQYTLLGAVIAFFVLYGIELSSDGMEDVYGPLEQQAAQRTGTGSGSGHAYGDPYPAGKRGAASAQQPDPYDPWSGAYGESGTESDPERDVYDALPESHDSYGYPYEGAAEGGGAVSRLADGTAGLLQSVAKGGIRLIVSLFESVTK</sequence>
<proteinExistence type="predicted"/>
<feature type="compositionally biased region" description="Basic and acidic residues" evidence="1">
    <location>
        <begin position="89"/>
        <end position="103"/>
    </location>
</feature>
<gene>
    <name evidence="2" type="primary">txxe 3565</name>
    <name evidence="2" type="ORF">TXXE_19610</name>
</gene>
<evidence type="ECO:0000256" key="1">
    <source>
        <dbReference type="SAM" id="MobiDB-lite"/>
    </source>
</evidence>
<accession>A0ABN7S9W4</accession>
<evidence type="ECO:0008006" key="4">
    <source>
        <dbReference type="Google" id="ProtNLM"/>
    </source>
</evidence>
<organism evidence="2 3">
    <name type="scientific">Thermobacillus xylanilyticus</name>
    <dbReference type="NCBI Taxonomy" id="76633"/>
    <lineage>
        <taxon>Bacteria</taxon>
        <taxon>Bacillati</taxon>
        <taxon>Bacillota</taxon>
        <taxon>Bacilli</taxon>
        <taxon>Bacillales</taxon>
        <taxon>Paenibacillaceae</taxon>
        <taxon>Thermobacillus</taxon>
    </lineage>
</organism>
<comment type="caution">
    <text evidence="2">The sequence shown here is derived from an EMBL/GenBank/DDBJ whole genome shotgun (WGS) entry which is preliminary data.</text>
</comment>
<dbReference type="Proteomes" id="UP000681526">
    <property type="component" value="Unassembled WGS sequence"/>
</dbReference>
<dbReference type="EMBL" id="CAJRAY010000105">
    <property type="protein sequence ID" value="CAG5093348.1"/>
    <property type="molecule type" value="Genomic_DNA"/>
</dbReference>
<evidence type="ECO:0000313" key="2">
    <source>
        <dbReference type="EMBL" id="CAG5093348.1"/>
    </source>
</evidence>
<evidence type="ECO:0000313" key="3">
    <source>
        <dbReference type="Proteomes" id="UP000681526"/>
    </source>
</evidence>
<dbReference type="RefSeq" id="WP_213487004.1">
    <property type="nucleotide sequence ID" value="NZ_CAJRAY010000105.1"/>
</dbReference>